<proteinExistence type="inferred from homology"/>
<dbReference type="InterPro" id="IPR039424">
    <property type="entry name" value="SBP_5"/>
</dbReference>
<dbReference type="InterPro" id="IPR000914">
    <property type="entry name" value="SBP_5_dom"/>
</dbReference>
<evidence type="ECO:0000256" key="5">
    <source>
        <dbReference type="SAM" id="SignalP"/>
    </source>
</evidence>
<dbReference type="Gene3D" id="3.90.76.10">
    <property type="entry name" value="Dipeptide-binding Protein, Domain 1"/>
    <property type="match status" value="1"/>
</dbReference>
<dbReference type="PANTHER" id="PTHR30290:SF9">
    <property type="entry name" value="OLIGOPEPTIDE-BINDING PROTEIN APPA"/>
    <property type="match status" value="1"/>
</dbReference>
<dbReference type="CDD" id="cd00995">
    <property type="entry name" value="PBP2_NikA_DppA_OppA_like"/>
    <property type="match status" value="1"/>
</dbReference>
<dbReference type="InterPro" id="IPR030678">
    <property type="entry name" value="Peptide/Ni-bd"/>
</dbReference>
<evidence type="ECO:0000313" key="8">
    <source>
        <dbReference type="Proteomes" id="UP000029108"/>
    </source>
</evidence>
<evidence type="ECO:0000256" key="4">
    <source>
        <dbReference type="ARBA" id="ARBA00022729"/>
    </source>
</evidence>
<protein>
    <submittedName>
        <fullName evidence="7">ABC-type dipeptide transport system, extracellular component</fullName>
    </submittedName>
</protein>
<dbReference type="GO" id="GO:0042597">
    <property type="term" value="C:periplasmic space"/>
    <property type="evidence" value="ECO:0007669"/>
    <property type="project" value="UniProtKB-ARBA"/>
</dbReference>
<dbReference type="PROSITE" id="PS01040">
    <property type="entry name" value="SBP_BACTERIAL_5"/>
    <property type="match status" value="1"/>
</dbReference>
<evidence type="ECO:0000259" key="6">
    <source>
        <dbReference type="Pfam" id="PF00496"/>
    </source>
</evidence>
<feature type="domain" description="Solute-binding protein family 5" evidence="6">
    <location>
        <begin position="89"/>
        <end position="435"/>
    </location>
</feature>
<evidence type="ECO:0000256" key="2">
    <source>
        <dbReference type="ARBA" id="ARBA00005695"/>
    </source>
</evidence>
<dbReference type="EMBL" id="JGYN01000004">
    <property type="protein sequence ID" value="KFI52721.1"/>
    <property type="molecule type" value="Genomic_DNA"/>
</dbReference>
<dbReference type="SUPFAM" id="SSF53850">
    <property type="entry name" value="Periplasmic binding protein-like II"/>
    <property type="match status" value="1"/>
</dbReference>
<gene>
    <name evidence="7" type="ORF">BBIA_0405</name>
</gene>
<evidence type="ECO:0000313" key="7">
    <source>
        <dbReference type="EMBL" id="KFI52721.1"/>
    </source>
</evidence>
<sequence length="525" mass="56988">MSKTFLGKMSAAAIAITATATILAGCTNNSAGTSASGSNDKPVSGGTLIFARGGDAGNIVPTEAGGNDSIFVVEQMFDTLLTPSKDGTKLEPSLATDYKQSDDQLSWTFNLRKDVKFSDGTNMTAKDVVFSIKTASDPDLPFGFVNEGIKNVEAVDDYTVKIITKSPWAPLPSDVALFSNAIVPANYGGKSLKEFEKNPVGTGPFMFKEWKKGQSLSLVKNPHYWKANRPYLDGVTFTTVGEDNTRLMQVRGGQAHVDEGPSFTTLDSVKKDSSVNVLTFGSSQTDYLIMSNKSKPFKDQHVRAAVGHSVDKESIIKAVLNGNGTPANSFLAPTIWGYDKNQKVREYDLDKAKEELKKSAYPNGFDTTIEVVAGDSGQQTTAQIVQESLKKIGINAKIVTKDDSAAGNDRVNGTYDMAFTLSTTDISDPDELVKFVAVESGGANAMRTFFPDEKITKWASEAAAATDNDKRLDLYSKIQTEFNEQQPLVPLYYSPNIYITSKKLHDFAVNEETGAYLLTDAWIEK</sequence>
<feature type="chain" id="PRO_5039307842" evidence="5">
    <location>
        <begin position="25"/>
        <end position="525"/>
    </location>
</feature>
<keyword evidence="8" id="KW-1185">Reference proteome</keyword>
<dbReference type="STRING" id="1437608.GCA_000771645_02268"/>
<dbReference type="Proteomes" id="UP000029108">
    <property type="component" value="Unassembled WGS sequence"/>
</dbReference>
<dbReference type="Gene3D" id="3.40.190.10">
    <property type="entry name" value="Periplasmic binding protein-like II"/>
    <property type="match status" value="1"/>
</dbReference>
<dbReference type="RefSeq" id="WP_033492927.1">
    <property type="nucleotide sequence ID" value="NZ_JDUU01000006.1"/>
</dbReference>
<keyword evidence="3" id="KW-0813">Transport</keyword>
<dbReference type="GO" id="GO:0015833">
    <property type="term" value="P:peptide transport"/>
    <property type="evidence" value="ECO:0007669"/>
    <property type="project" value="TreeGrafter"/>
</dbReference>
<comment type="caution">
    <text evidence="7">The sequence shown here is derived from an EMBL/GenBank/DDBJ whole genome shotgun (WGS) entry which is preliminary data.</text>
</comment>
<evidence type="ECO:0000256" key="3">
    <source>
        <dbReference type="ARBA" id="ARBA00022448"/>
    </source>
</evidence>
<dbReference type="GO" id="GO:1904680">
    <property type="term" value="F:peptide transmembrane transporter activity"/>
    <property type="evidence" value="ECO:0007669"/>
    <property type="project" value="TreeGrafter"/>
</dbReference>
<reference evidence="7 8" key="1">
    <citation type="submission" date="2014-03" db="EMBL/GenBank/DDBJ databases">
        <title>Genomics of Bifidobacteria.</title>
        <authorList>
            <person name="Ventura M."/>
            <person name="Milani C."/>
            <person name="Lugli G.A."/>
        </authorList>
    </citation>
    <scope>NUCLEOTIDE SEQUENCE [LARGE SCALE GENOMIC DNA]</scope>
    <source>
        <strain evidence="7 8">DSM 23969</strain>
    </source>
</reference>
<name>A0A087A1S1_9BIFI</name>
<dbReference type="Pfam" id="PF00496">
    <property type="entry name" value="SBP_bac_5"/>
    <property type="match status" value="1"/>
</dbReference>
<dbReference type="PANTHER" id="PTHR30290">
    <property type="entry name" value="PERIPLASMIC BINDING COMPONENT OF ABC TRANSPORTER"/>
    <property type="match status" value="1"/>
</dbReference>
<dbReference type="PIRSF" id="PIRSF002741">
    <property type="entry name" value="MppA"/>
    <property type="match status" value="1"/>
</dbReference>
<comment type="subcellular location">
    <subcellularLocation>
        <location evidence="1">Cell membrane</location>
        <topology evidence="1">Lipid-anchor</topology>
    </subcellularLocation>
</comment>
<feature type="signal peptide" evidence="5">
    <location>
        <begin position="1"/>
        <end position="24"/>
    </location>
</feature>
<dbReference type="InterPro" id="IPR023765">
    <property type="entry name" value="SBP_5_CS"/>
</dbReference>
<accession>A0A087A1S1</accession>
<dbReference type="Gene3D" id="3.10.105.10">
    <property type="entry name" value="Dipeptide-binding Protein, Domain 3"/>
    <property type="match status" value="1"/>
</dbReference>
<comment type="similarity">
    <text evidence="2">Belongs to the bacterial solute-binding protein 5 family.</text>
</comment>
<keyword evidence="4 5" id="KW-0732">Signal</keyword>
<dbReference type="eggNOG" id="COG0747">
    <property type="taxonomic scope" value="Bacteria"/>
</dbReference>
<evidence type="ECO:0000256" key="1">
    <source>
        <dbReference type="ARBA" id="ARBA00004193"/>
    </source>
</evidence>
<dbReference type="OrthoDB" id="3225986at2"/>
<dbReference type="GO" id="GO:0043190">
    <property type="term" value="C:ATP-binding cassette (ABC) transporter complex"/>
    <property type="evidence" value="ECO:0007669"/>
    <property type="project" value="InterPro"/>
</dbReference>
<dbReference type="AlphaFoldDB" id="A0A087A1S1"/>
<organism evidence="7 8">
    <name type="scientific">Bifidobacterium biavatii DSM 23969</name>
    <dbReference type="NCBI Taxonomy" id="1437608"/>
    <lineage>
        <taxon>Bacteria</taxon>
        <taxon>Bacillati</taxon>
        <taxon>Actinomycetota</taxon>
        <taxon>Actinomycetes</taxon>
        <taxon>Bifidobacteriales</taxon>
        <taxon>Bifidobacteriaceae</taxon>
        <taxon>Bifidobacterium</taxon>
    </lineage>
</organism>
<dbReference type="PROSITE" id="PS51257">
    <property type="entry name" value="PROKAR_LIPOPROTEIN"/>
    <property type="match status" value="1"/>
</dbReference>